<dbReference type="InterPro" id="IPR039424">
    <property type="entry name" value="SBP_5"/>
</dbReference>
<dbReference type="InterPro" id="IPR000914">
    <property type="entry name" value="SBP_5_dom"/>
</dbReference>
<dbReference type="Gene3D" id="3.90.76.10">
    <property type="entry name" value="Dipeptide-binding Protein, Domain 1"/>
    <property type="match status" value="1"/>
</dbReference>
<organism evidence="5 6">
    <name type="scientific">Methylobacterium platani</name>
    <dbReference type="NCBI Taxonomy" id="427683"/>
    <lineage>
        <taxon>Bacteria</taxon>
        <taxon>Pseudomonadati</taxon>
        <taxon>Pseudomonadota</taxon>
        <taxon>Alphaproteobacteria</taxon>
        <taxon>Hyphomicrobiales</taxon>
        <taxon>Methylobacteriaceae</taxon>
        <taxon>Methylobacterium</taxon>
    </lineage>
</organism>
<feature type="domain" description="Solute-binding protein family 5" evidence="4">
    <location>
        <begin position="90"/>
        <end position="455"/>
    </location>
</feature>
<dbReference type="CDD" id="cd08517">
    <property type="entry name" value="PBP2_NikA_DppA_OppA_like_13"/>
    <property type="match status" value="1"/>
</dbReference>
<comment type="subcellular location">
    <subcellularLocation>
        <location evidence="1">Periplasm</location>
    </subcellularLocation>
</comment>
<dbReference type="PANTHER" id="PTHR30290">
    <property type="entry name" value="PERIPLASMIC BINDING COMPONENT OF ABC TRANSPORTER"/>
    <property type="match status" value="1"/>
</dbReference>
<dbReference type="Gene3D" id="3.10.105.10">
    <property type="entry name" value="Dipeptide-binding Protein, Domain 3"/>
    <property type="match status" value="1"/>
</dbReference>
<dbReference type="GO" id="GO:1904680">
    <property type="term" value="F:peptide transmembrane transporter activity"/>
    <property type="evidence" value="ECO:0007669"/>
    <property type="project" value="TreeGrafter"/>
</dbReference>
<keyword evidence="3" id="KW-0732">Signal</keyword>
<proteinExistence type="inferred from homology"/>
<accession>A0A179SGZ3</accession>
<reference evidence="5 6" key="1">
    <citation type="submission" date="2016-04" db="EMBL/GenBank/DDBJ databases">
        <authorList>
            <person name="Evans L.H."/>
            <person name="Alamgir A."/>
            <person name="Owens N."/>
            <person name="Weber N.D."/>
            <person name="Virtaneva K."/>
            <person name="Barbian K."/>
            <person name="Babar A."/>
            <person name="Rosenke K."/>
        </authorList>
    </citation>
    <scope>NUCLEOTIDE SEQUENCE [LARGE SCALE GENOMIC DNA]</scope>
    <source>
        <strain evidence="5 6">PMB02</strain>
    </source>
</reference>
<dbReference type="PROSITE" id="PS51318">
    <property type="entry name" value="TAT"/>
    <property type="match status" value="1"/>
</dbReference>
<dbReference type="PANTHER" id="PTHR30290:SF38">
    <property type="entry name" value="D,D-DIPEPTIDE-BINDING PERIPLASMIC PROTEIN DDPA-RELATED"/>
    <property type="match status" value="1"/>
</dbReference>
<dbReference type="GO" id="GO:0015833">
    <property type="term" value="P:peptide transport"/>
    <property type="evidence" value="ECO:0007669"/>
    <property type="project" value="TreeGrafter"/>
</dbReference>
<evidence type="ECO:0000256" key="1">
    <source>
        <dbReference type="ARBA" id="ARBA00004418"/>
    </source>
</evidence>
<sequence>MIIDRRDALKRAGLLALGTAAWSPAALTRALAQGAAQATAQAPRRGGVLTVQLNGEQRVLNPAIRASTGVYVITSKIVEPLVDLDQDGKPAGVLATAWEAAPDGKTVTFKLRPGVTWHDGKPFTSADVQYTAMEMWKKYLNYGTQLQQYLDAVDTPDAHTAVFRYSRPMPLDLLLRALCDLGYVAPRHVFEGTNVLENPANTAPIGTGPFKFVGYERGQHVIAERNPSYWREGFPYLDRIVWRFITDKAAASAALETGQVQLSTYNALALADLDRLKSDPRFTVSSKGLEANAFNNTLEFNTRRKELSDVRVRRAIAHAIDVPFFIENFIYGLGKPATGPIPSSSTAFYPDNPVPYPFDAKKAAALLDEAGYKRGAGGTRFALKLVPIMNGEDVPLLATFIQQSLQAVGIKVDIVNLDTAGALSTVYRDWNFDLATGWHQYRGDPAVSTTVWYRSGSPKGAPWTNQYGWQSDLVDRLTDEAASELDPGKRKALYAQWVRAVNDEIPVWMMTERTFLSATSKRVHGDHNTPRWGSADWHDAWIEA</sequence>
<comment type="similarity">
    <text evidence="2">Belongs to the bacterial solute-binding protein 5 family.</text>
</comment>
<evidence type="ECO:0000259" key="4">
    <source>
        <dbReference type="Pfam" id="PF00496"/>
    </source>
</evidence>
<dbReference type="Pfam" id="PF00496">
    <property type="entry name" value="SBP_bac_5"/>
    <property type="match status" value="1"/>
</dbReference>
<name>A0A179SGZ3_9HYPH</name>
<dbReference type="InterPro" id="IPR030678">
    <property type="entry name" value="Peptide/Ni-bd"/>
</dbReference>
<gene>
    <name evidence="5" type="ORF">A5481_07815</name>
</gene>
<dbReference type="RefSeq" id="WP_064503868.1">
    <property type="nucleotide sequence ID" value="NZ_LWHQ01000015.1"/>
</dbReference>
<dbReference type="Proteomes" id="UP000078316">
    <property type="component" value="Unassembled WGS sequence"/>
</dbReference>
<dbReference type="STRING" id="427683.A5481_07815"/>
<evidence type="ECO:0000256" key="2">
    <source>
        <dbReference type="ARBA" id="ARBA00005695"/>
    </source>
</evidence>
<dbReference type="GO" id="GO:0043190">
    <property type="term" value="C:ATP-binding cassette (ABC) transporter complex"/>
    <property type="evidence" value="ECO:0007669"/>
    <property type="project" value="InterPro"/>
</dbReference>
<dbReference type="PIRSF" id="PIRSF002741">
    <property type="entry name" value="MppA"/>
    <property type="match status" value="1"/>
</dbReference>
<dbReference type="AlphaFoldDB" id="A0A179SGZ3"/>
<comment type="caution">
    <text evidence="5">The sequence shown here is derived from an EMBL/GenBank/DDBJ whole genome shotgun (WGS) entry which is preliminary data.</text>
</comment>
<evidence type="ECO:0000313" key="6">
    <source>
        <dbReference type="Proteomes" id="UP000078316"/>
    </source>
</evidence>
<dbReference type="SUPFAM" id="SSF53850">
    <property type="entry name" value="Periplasmic binding protein-like II"/>
    <property type="match status" value="1"/>
</dbReference>
<dbReference type="InterPro" id="IPR006311">
    <property type="entry name" value="TAT_signal"/>
</dbReference>
<protein>
    <submittedName>
        <fullName evidence="5">Peptide ABC transporter substrate-binding protein</fullName>
    </submittedName>
</protein>
<dbReference type="GO" id="GO:0030288">
    <property type="term" value="C:outer membrane-bounded periplasmic space"/>
    <property type="evidence" value="ECO:0007669"/>
    <property type="project" value="UniProtKB-ARBA"/>
</dbReference>
<dbReference type="EMBL" id="LWHQ01000015">
    <property type="protein sequence ID" value="OAS25738.1"/>
    <property type="molecule type" value="Genomic_DNA"/>
</dbReference>
<dbReference type="OrthoDB" id="9803988at2"/>
<evidence type="ECO:0000313" key="5">
    <source>
        <dbReference type="EMBL" id="OAS25738.1"/>
    </source>
</evidence>
<evidence type="ECO:0000256" key="3">
    <source>
        <dbReference type="ARBA" id="ARBA00022729"/>
    </source>
</evidence>
<dbReference type="Gene3D" id="3.40.190.10">
    <property type="entry name" value="Periplasmic binding protein-like II"/>
    <property type="match status" value="1"/>
</dbReference>